<dbReference type="GO" id="GO:0006979">
    <property type="term" value="P:response to oxidative stress"/>
    <property type="evidence" value="ECO:0007669"/>
    <property type="project" value="InterPro"/>
</dbReference>
<dbReference type="PANTHER" id="PTHR47107">
    <property type="entry name" value="SVF1-LIKE PROTEIN YDR222W-RELATED"/>
    <property type="match status" value="1"/>
</dbReference>
<reference evidence="6 7" key="1">
    <citation type="submission" date="2015-01" db="EMBL/GenBank/DDBJ databases">
        <title>The Genome Sequence of Exophiala mesophila CBS40295.</title>
        <authorList>
            <consortium name="The Broad Institute Genomics Platform"/>
            <person name="Cuomo C."/>
            <person name="de Hoog S."/>
            <person name="Gorbushina A."/>
            <person name="Stielow B."/>
            <person name="Teixiera M."/>
            <person name="Abouelleil A."/>
            <person name="Chapman S.B."/>
            <person name="Priest M."/>
            <person name="Young S.K."/>
            <person name="Wortman J."/>
            <person name="Nusbaum C."/>
            <person name="Birren B."/>
        </authorList>
    </citation>
    <scope>NUCLEOTIDE SEQUENCE [LARGE SCALE GENOMIC DNA]</scope>
    <source>
        <strain evidence="6 7">CBS 40295</strain>
    </source>
</reference>
<evidence type="ECO:0008006" key="8">
    <source>
        <dbReference type="Google" id="ProtNLM"/>
    </source>
</evidence>
<dbReference type="EMBL" id="KN847522">
    <property type="protein sequence ID" value="KIV93892.1"/>
    <property type="molecule type" value="Genomic_DNA"/>
</dbReference>
<dbReference type="Pfam" id="PF08622">
    <property type="entry name" value="Svf1"/>
    <property type="match status" value="1"/>
</dbReference>
<dbReference type="AlphaFoldDB" id="A0A0D1ZGT1"/>
<feature type="domain" description="Svf1-like N-terminal" evidence="4">
    <location>
        <begin position="54"/>
        <end position="213"/>
    </location>
</feature>
<dbReference type="RefSeq" id="XP_016225466.1">
    <property type="nucleotide sequence ID" value="XM_016369678.1"/>
</dbReference>
<evidence type="ECO:0000256" key="3">
    <source>
        <dbReference type="ARBA" id="ARBA00022490"/>
    </source>
</evidence>
<keyword evidence="3" id="KW-0963">Cytoplasm</keyword>
<dbReference type="OMA" id="WGEMRHR"/>
<evidence type="ECO:0000259" key="5">
    <source>
        <dbReference type="Pfam" id="PF17187"/>
    </source>
</evidence>
<dbReference type="Proteomes" id="UP000054302">
    <property type="component" value="Unassembled WGS sequence"/>
</dbReference>
<protein>
    <recommendedName>
        <fullName evidence="8">Survival factor 1</fullName>
    </recommendedName>
</protein>
<feature type="domain" description="Svf1-like C-terminal" evidence="5">
    <location>
        <begin position="216"/>
        <end position="376"/>
    </location>
</feature>
<dbReference type="HOGENOM" id="CLU_030205_2_0_1"/>
<evidence type="ECO:0000313" key="7">
    <source>
        <dbReference type="Proteomes" id="UP000054302"/>
    </source>
</evidence>
<gene>
    <name evidence="6" type="ORF">PV10_05071</name>
</gene>
<evidence type="ECO:0000313" key="6">
    <source>
        <dbReference type="EMBL" id="KIV93892.1"/>
    </source>
</evidence>
<dbReference type="VEuPathDB" id="FungiDB:PV10_05071"/>
<dbReference type="Pfam" id="PF17187">
    <property type="entry name" value="Svf1_C"/>
    <property type="match status" value="1"/>
</dbReference>
<accession>A0A0D1ZGT1</accession>
<dbReference type="SUPFAM" id="SSF159245">
    <property type="entry name" value="AttH-like"/>
    <property type="match status" value="1"/>
</dbReference>
<dbReference type="GO" id="GO:0005737">
    <property type="term" value="C:cytoplasm"/>
    <property type="evidence" value="ECO:0007669"/>
    <property type="project" value="UniProtKB-SubCell"/>
</dbReference>
<keyword evidence="7" id="KW-1185">Reference proteome</keyword>
<evidence type="ECO:0000256" key="2">
    <source>
        <dbReference type="ARBA" id="ARBA00009069"/>
    </source>
</evidence>
<comment type="subcellular location">
    <subcellularLocation>
        <location evidence="1">Cytoplasm</location>
    </subcellularLocation>
</comment>
<proteinExistence type="inferred from homology"/>
<dbReference type="InterPro" id="IPR013931">
    <property type="entry name" value="Svf1-like_N"/>
</dbReference>
<dbReference type="PANTHER" id="PTHR47107:SF1">
    <property type="entry name" value="CERAMIDE-BINDING PROTEIN SVF1-RELATED"/>
    <property type="match status" value="1"/>
</dbReference>
<sequence length="376" mass="41708">MNWFKQQLANVVGTEEPEYGPTAIRSLNTQIEKTPYTILTRDDLKWKALGTTNVETETFYFLCDDGTTAMAQVIYSNVGGLHTTAQFNSKIFNHDGPGKHLWTSDPLSDYGFDESQTNFYAENVAIELNEAGDTYTIKSAVNEENIVNLTLKRTAPGFQVGADGTSYYGTDLENPWAHMRHAFWPRGAVSGTMQTRTKTYQIVGSGFLSYAIQGGKPHHLAARWNFVNFQGPSYSAVLMQYTTPQSYGKTSVSFGGIAKDGEIVVAGNTEVKHVESKQESEYDWPEPTVISWRWTGEKDGKEVVGSIDGELPQRTDRVDVLAHLPGFVKSFISGATGLKPHIFQYSSKDTLTLKLKIGDEEVSETGRLFSEATFIS</sequence>
<dbReference type="OrthoDB" id="2590239at2759"/>
<comment type="similarity">
    <text evidence="2">Belongs to the SVF1 family.</text>
</comment>
<dbReference type="InterPro" id="IPR051385">
    <property type="entry name" value="Ceramide-binding_SVF1"/>
</dbReference>
<dbReference type="InterPro" id="IPR033394">
    <property type="entry name" value="Svf1-like_C"/>
</dbReference>
<evidence type="ECO:0000256" key="1">
    <source>
        <dbReference type="ARBA" id="ARBA00004496"/>
    </source>
</evidence>
<name>A0A0D1ZGT1_EXOME</name>
<organism evidence="6 7">
    <name type="scientific">Exophiala mesophila</name>
    <name type="common">Black yeast-like fungus</name>
    <dbReference type="NCBI Taxonomy" id="212818"/>
    <lineage>
        <taxon>Eukaryota</taxon>
        <taxon>Fungi</taxon>
        <taxon>Dikarya</taxon>
        <taxon>Ascomycota</taxon>
        <taxon>Pezizomycotina</taxon>
        <taxon>Eurotiomycetes</taxon>
        <taxon>Chaetothyriomycetidae</taxon>
        <taxon>Chaetothyriales</taxon>
        <taxon>Herpotrichiellaceae</taxon>
        <taxon>Exophiala</taxon>
    </lineage>
</organism>
<dbReference type="STRING" id="212818.A0A0D1ZGT1"/>
<dbReference type="GeneID" id="27322916"/>
<evidence type="ECO:0000259" key="4">
    <source>
        <dbReference type="Pfam" id="PF08622"/>
    </source>
</evidence>